<evidence type="ECO:0000313" key="2">
    <source>
        <dbReference type="EMBL" id="KAG1314156.1"/>
    </source>
</evidence>
<accession>A0A9P6XHY8</accession>
<sequence>MIISLYENGRFADEYTPDLKGFISTSEFSAIMNTFNNVANQYPPFVPVVINPYVACFTFVVLIGLMGTMHYLQHTEMIIILPILFLCASMMLVAWRRQKQSKFKKEMIRLCSCMNATENVRGISFKLNYLNSEQNISTKPTPIYAITIVFDDRYNLLHHLSRSDASPPPYSPTFSVQMPVNIYCPHQSSLK</sequence>
<name>A0A9P6XHY8_RHIOR</name>
<dbReference type="AlphaFoldDB" id="A0A9P6XHY8"/>
<dbReference type="Proteomes" id="UP000716291">
    <property type="component" value="Unassembled WGS sequence"/>
</dbReference>
<keyword evidence="3" id="KW-1185">Reference proteome</keyword>
<evidence type="ECO:0000313" key="3">
    <source>
        <dbReference type="Proteomes" id="UP000716291"/>
    </source>
</evidence>
<gene>
    <name evidence="2" type="ORF">G6F64_001676</name>
</gene>
<evidence type="ECO:0000256" key="1">
    <source>
        <dbReference type="SAM" id="Phobius"/>
    </source>
</evidence>
<keyword evidence="1" id="KW-0812">Transmembrane</keyword>
<dbReference type="OrthoDB" id="2251114at2759"/>
<feature type="transmembrane region" description="Helical" evidence="1">
    <location>
        <begin position="50"/>
        <end position="71"/>
    </location>
</feature>
<comment type="caution">
    <text evidence="2">The sequence shown here is derived from an EMBL/GenBank/DDBJ whole genome shotgun (WGS) entry which is preliminary data.</text>
</comment>
<proteinExistence type="predicted"/>
<keyword evidence="1" id="KW-1133">Transmembrane helix</keyword>
<organism evidence="2 3">
    <name type="scientific">Rhizopus oryzae</name>
    <name type="common">Mucormycosis agent</name>
    <name type="synonym">Rhizopus arrhizus var. delemar</name>
    <dbReference type="NCBI Taxonomy" id="64495"/>
    <lineage>
        <taxon>Eukaryota</taxon>
        <taxon>Fungi</taxon>
        <taxon>Fungi incertae sedis</taxon>
        <taxon>Mucoromycota</taxon>
        <taxon>Mucoromycotina</taxon>
        <taxon>Mucoromycetes</taxon>
        <taxon>Mucorales</taxon>
        <taxon>Mucorineae</taxon>
        <taxon>Rhizopodaceae</taxon>
        <taxon>Rhizopus</taxon>
    </lineage>
</organism>
<protein>
    <submittedName>
        <fullName evidence="2">Uncharacterized protein</fullName>
    </submittedName>
</protein>
<keyword evidence="1" id="KW-0472">Membrane</keyword>
<reference evidence="2" key="1">
    <citation type="journal article" date="2020" name="Microb. Genom.">
        <title>Genetic diversity of clinical and environmental Mucorales isolates obtained from an investigation of mucormycosis cases among solid organ transplant recipients.</title>
        <authorList>
            <person name="Nguyen M.H."/>
            <person name="Kaul D."/>
            <person name="Muto C."/>
            <person name="Cheng S.J."/>
            <person name="Richter R.A."/>
            <person name="Bruno V.M."/>
            <person name="Liu G."/>
            <person name="Beyhan S."/>
            <person name="Sundermann A.J."/>
            <person name="Mounaud S."/>
            <person name="Pasculle A.W."/>
            <person name="Nierman W.C."/>
            <person name="Driscoll E."/>
            <person name="Cumbie R."/>
            <person name="Clancy C.J."/>
            <person name="Dupont C.L."/>
        </authorList>
    </citation>
    <scope>NUCLEOTIDE SEQUENCE</scope>
    <source>
        <strain evidence="2">GL11</strain>
    </source>
</reference>
<feature type="transmembrane region" description="Helical" evidence="1">
    <location>
        <begin position="77"/>
        <end position="95"/>
    </location>
</feature>
<dbReference type="EMBL" id="JAANQT010000134">
    <property type="protein sequence ID" value="KAG1314156.1"/>
    <property type="molecule type" value="Genomic_DNA"/>
</dbReference>